<evidence type="ECO:0000313" key="2">
    <source>
        <dbReference type="Proteomes" id="UP001239111"/>
    </source>
</evidence>
<accession>A0ACC2NYK2</accession>
<organism evidence="1 2">
    <name type="scientific">Eretmocerus hayati</name>
    <dbReference type="NCBI Taxonomy" id="131215"/>
    <lineage>
        <taxon>Eukaryota</taxon>
        <taxon>Metazoa</taxon>
        <taxon>Ecdysozoa</taxon>
        <taxon>Arthropoda</taxon>
        <taxon>Hexapoda</taxon>
        <taxon>Insecta</taxon>
        <taxon>Pterygota</taxon>
        <taxon>Neoptera</taxon>
        <taxon>Endopterygota</taxon>
        <taxon>Hymenoptera</taxon>
        <taxon>Apocrita</taxon>
        <taxon>Proctotrupomorpha</taxon>
        <taxon>Chalcidoidea</taxon>
        <taxon>Aphelinidae</taxon>
        <taxon>Aphelininae</taxon>
        <taxon>Eretmocerus</taxon>
    </lineage>
</organism>
<feature type="non-terminal residue" evidence="1">
    <location>
        <position position="365"/>
    </location>
</feature>
<feature type="non-terminal residue" evidence="1">
    <location>
        <position position="1"/>
    </location>
</feature>
<keyword evidence="2" id="KW-1185">Reference proteome</keyword>
<evidence type="ECO:0000313" key="1">
    <source>
        <dbReference type="EMBL" id="KAJ8676154.1"/>
    </source>
</evidence>
<protein>
    <submittedName>
        <fullName evidence="1">Uncharacterized protein</fullName>
    </submittedName>
</protein>
<reference evidence="1" key="1">
    <citation type="submission" date="2023-04" db="EMBL/GenBank/DDBJ databases">
        <title>A chromosome-level genome assembly of the parasitoid wasp Eretmocerus hayati.</title>
        <authorList>
            <person name="Zhong Y."/>
            <person name="Liu S."/>
            <person name="Liu Y."/>
        </authorList>
    </citation>
    <scope>NUCLEOTIDE SEQUENCE</scope>
    <source>
        <strain evidence="1">ZJU_SS_LIU_2023</strain>
    </source>
</reference>
<sequence>SSLLDAGRDHDSKDVKTQERHPCNVCGDCFDDERQLFAHLRDVHIREILYPCGLCSETFPSSSRLAAHMCTHTDVKSLHCQVCKKRLSSLYNLRVHMRTHTGERPYSCDLCSKNFRTKSSMDAHKLTHSDERSFQCEICDSRWKSKYNLNTHMNTHYRAKSFSCEFCDQKYQNERLLQKHMVLHGASTSFSCEICHRQFKSKRTLQAHKSSHSTPESNHKPFPCYCCGERYETLQLLDHHMITHLSDNQVSREMHVEPSQDSEESLKDSDTNNLRRPSTSGNYYKYARMTSDSQDQNVHKPQELRHEDIASTPSYQEISGQGASSKGRNSIWSCIPETGPIVEETGWIWDELVGSSHVLGSSENE</sequence>
<name>A0ACC2NYK2_9HYME</name>
<dbReference type="Proteomes" id="UP001239111">
    <property type="component" value="Chromosome 2"/>
</dbReference>
<gene>
    <name evidence="1" type="ORF">QAD02_011940</name>
</gene>
<dbReference type="EMBL" id="CM056742">
    <property type="protein sequence ID" value="KAJ8676154.1"/>
    <property type="molecule type" value="Genomic_DNA"/>
</dbReference>
<comment type="caution">
    <text evidence="1">The sequence shown here is derived from an EMBL/GenBank/DDBJ whole genome shotgun (WGS) entry which is preliminary data.</text>
</comment>
<proteinExistence type="predicted"/>